<feature type="domain" description="RNA polymerase Rpb5 N-terminal" evidence="6">
    <location>
        <begin position="4"/>
        <end position="97"/>
    </location>
</feature>
<dbReference type="InterPro" id="IPR036710">
    <property type="entry name" value="RNA_pol_Rpb5_N_sf"/>
</dbReference>
<keyword evidence="3" id="KW-0539">Nucleus</keyword>
<dbReference type="GO" id="GO:0003677">
    <property type="term" value="F:DNA binding"/>
    <property type="evidence" value="ECO:0007669"/>
    <property type="project" value="InterPro"/>
</dbReference>
<evidence type="ECO:0000256" key="2">
    <source>
        <dbReference type="ARBA" id="ARBA00023163"/>
    </source>
</evidence>
<dbReference type="PANTHER" id="PTHR10535">
    <property type="entry name" value="DNA-DIRECTED RNA POLYMERASES I, II, AND III SUBUNIT RPABC1"/>
    <property type="match status" value="1"/>
</dbReference>
<dbReference type="PANTHER" id="PTHR10535:SF0">
    <property type="entry name" value="DNA-DIRECTED RNA POLYMERASES I, II, AND III SUBUNIT RPABC1"/>
    <property type="match status" value="1"/>
</dbReference>
<reference evidence="7 8" key="1">
    <citation type="submission" date="2014-06" db="EMBL/GenBank/DDBJ databases">
        <authorList>
            <person name="Swart Estienne"/>
        </authorList>
    </citation>
    <scope>NUCLEOTIDE SEQUENCE [LARGE SCALE GENOMIC DNA]</scope>
    <source>
        <strain evidence="7 8">130c</strain>
    </source>
</reference>
<dbReference type="Proteomes" id="UP000039865">
    <property type="component" value="Unassembled WGS sequence"/>
</dbReference>
<dbReference type="HAMAP" id="MF_00025">
    <property type="entry name" value="RNApol_Rpo5_RPB5"/>
    <property type="match status" value="1"/>
</dbReference>
<name>A0A078AHE5_STYLE</name>
<dbReference type="Pfam" id="PF01191">
    <property type="entry name" value="RNA_pol_Rpb5_C"/>
    <property type="match status" value="1"/>
</dbReference>
<dbReference type="GO" id="GO:0005665">
    <property type="term" value="C:RNA polymerase II, core complex"/>
    <property type="evidence" value="ECO:0007669"/>
    <property type="project" value="TreeGrafter"/>
</dbReference>
<organism evidence="7 8">
    <name type="scientific">Stylonychia lemnae</name>
    <name type="common">Ciliate</name>
    <dbReference type="NCBI Taxonomy" id="5949"/>
    <lineage>
        <taxon>Eukaryota</taxon>
        <taxon>Sar</taxon>
        <taxon>Alveolata</taxon>
        <taxon>Ciliophora</taxon>
        <taxon>Intramacronucleata</taxon>
        <taxon>Spirotrichea</taxon>
        <taxon>Stichotrichia</taxon>
        <taxon>Sporadotrichida</taxon>
        <taxon>Oxytrichidae</taxon>
        <taxon>Stylonychinae</taxon>
        <taxon>Stylonychia</taxon>
    </lineage>
</organism>
<sequence length="211" mass="24543">MDQSEVTLLYRVRKTVLQMLKDRSYIVSDKKLNQTLDEFKASYNGSRDSLNLLVERRAQHDAEGNVIVSDEAQRLIVFFPDQDKLNMQALKQIALKMIEINCFNSVVVIKGATQISRRELDELKPCEIECFLQQELLVNITEHELVPKHEVLSDQAKHELLKKYRVRDSQLPKIQVEDPIARYYGVKRGQVMKIVRASETAGRYVTYRLAY</sequence>
<evidence type="ECO:0000256" key="4">
    <source>
        <dbReference type="ARBA" id="ARBA00025765"/>
    </source>
</evidence>
<evidence type="ECO:0000256" key="1">
    <source>
        <dbReference type="ARBA" id="ARBA00004123"/>
    </source>
</evidence>
<proteinExistence type="inferred from homology"/>
<dbReference type="Gene3D" id="3.40.1340.10">
    <property type="entry name" value="RNA polymerase, Rpb5, N-terminal domain"/>
    <property type="match status" value="1"/>
</dbReference>
<protein>
    <submittedName>
        <fullName evidence="7">Polymerase ii (Dna directed) polypeptide e</fullName>
    </submittedName>
</protein>
<dbReference type="GO" id="GO:0005666">
    <property type="term" value="C:RNA polymerase III complex"/>
    <property type="evidence" value="ECO:0007669"/>
    <property type="project" value="TreeGrafter"/>
</dbReference>
<feature type="domain" description="RNA polymerase subunit H/Rpb5 C-terminal" evidence="5">
    <location>
        <begin position="138"/>
        <end position="209"/>
    </location>
</feature>
<dbReference type="PIRSF" id="PIRSF000747">
    <property type="entry name" value="RPB5"/>
    <property type="match status" value="1"/>
</dbReference>
<dbReference type="GO" id="GO:0003899">
    <property type="term" value="F:DNA-directed RNA polymerase activity"/>
    <property type="evidence" value="ECO:0007669"/>
    <property type="project" value="InterPro"/>
</dbReference>
<dbReference type="FunFam" id="3.90.940.20:FF:000001">
    <property type="entry name" value="DNA-directed RNA polymerases I, II, and III subunit RPABC1"/>
    <property type="match status" value="1"/>
</dbReference>
<dbReference type="AlphaFoldDB" id="A0A078AHE5"/>
<dbReference type="InterPro" id="IPR000783">
    <property type="entry name" value="RNA_pol_subH/Rpb5_C"/>
</dbReference>
<evidence type="ECO:0000259" key="6">
    <source>
        <dbReference type="Pfam" id="PF03871"/>
    </source>
</evidence>
<keyword evidence="2" id="KW-0804">Transcription</keyword>
<dbReference type="EMBL" id="CCKQ01010167">
    <property type="protein sequence ID" value="CDW81674.1"/>
    <property type="molecule type" value="Genomic_DNA"/>
</dbReference>
<dbReference type="GO" id="GO:0006366">
    <property type="term" value="P:transcription by RNA polymerase II"/>
    <property type="evidence" value="ECO:0007669"/>
    <property type="project" value="TreeGrafter"/>
</dbReference>
<dbReference type="OMA" id="VRDRGYF"/>
<comment type="similarity">
    <text evidence="4">Belongs to the archaeal Rpo5/eukaryotic RPB5 RNA polymerase subunit family.</text>
</comment>
<dbReference type="FunCoup" id="A0A078AHE5">
    <property type="interactions" value="616"/>
</dbReference>
<dbReference type="InterPro" id="IPR014381">
    <property type="entry name" value="Arch_Rpo5/euc_Rpb5"/>
</dbReference>
<evidence type="ECO:0000313" key="7">
    <source>
        <dbReference type="EMBL" id="CDW81674.1"/>
    </source>
</evidence>
<dbReference type="InterPro" id="IPR005571">
    <property type="entry name" value="RNA_pol_Rpb5_N"/>
</dbReference>
<dbReference type="OrthoDB" id="248779at2759"/>
<evidence type="ECO:0000259" key="5">
    <source>
        <dbReference type="Pfam" id="PF01191"/>
    </source>
</evidence>
<gene>
    <name evidence="7" type="primary">Contig12670.g13522</name>
    <name evidence="7" type="ORF">STYLEM_10697</name>
</gene>
<keyword evidence="8" id="KW-1185">Reference proteome</keyword>
<dbReference type="GO" id="GO:0006362">
    <property type="term" value="P:transcription elongation by RNA polymerase I"/>
    <property type="evidence" value="ECO:0007669"/>
    <property type="project" value="TreeGrafter"/>
</dbReference>
<dbReference type="InParanoid" id="A0A078AHE5"/>
<evidence type="ECO:0000313" key="8">
    <source>
        <dbReference type="Proteomes" id="UP000039865"/>
    </source>
</evidence>
<dbReference type="SUPFAM" id="SSF55287">
    <property type="entry name" value="RPB5-like RNA polymerase subunit"/>
    <property type="match status" value="1"/>
</dbReference>
<dbReference type="SUPFAM" id="SSF53036">
    <property type="entry name" value="Eukaryotic RPB5 N-terminal domain"/>
    <property type="match status" value="1"/>
</dbReference>
<dbReference type="InterPro" id="IPR035913">
    <property type="entry name" value="RPB5-like_sf"/>
</dbReference>
<dbReference type="Gene3D" id="3.90.940.20">
    <property type="entry name" value="RPB5-like RNA polymerase subunit"/>
    <property type="match status" value="1"/>
</dbReference>
<accession>A0A078AHE5</accession>
<comment type="subcellular location">
    <subcellularLocation>
        <location evidence="1">Nucleus</location>
    </subcellularLocation>
</comment>
<dbReference type="NCBIfam" id="NF007129">
    <property type="entry name" value="PRK09570.1"/>
    <property type="match status" value="1"/>
</dbReference>
<dbReference type="GO" id="GO:0005736">
    <property type="term" value="C:RNA polymerase I complex"/>
    <property type="evidence" value="ECO:0007669"/>
    <property type="project" value="TreeGrafter"/>
</dbReference>
<dbReference type="GO" id="GO:0042797">
    <property type="term" value="P:tRNA transcription by RNA polymerase III"/>
    <property type="evidence" value="ECO:0007669"/>
    <property type="project" value="TreeGrafter"/>
</dbReference>
<evidence type="ECO:0000256" key="3">
    <source>
        <dbReference type="ARBA" id="ARBA00023242"/>
    </source>
</evidence>
<dbReference type="Pfam" id="PF03871">
    <property type="entry name" value="RNA_pol_Rpb5_N"/>
    <property type="match status" value="1"/>
</dbReference>